<sequence length="283" mass="28389">MTVWRRAVCALALLALLCGCGCASVRAEATKVNVSVEVSCPNAEKKLSWRVAGISNSAWSTCSTTPEGAGSSESDVLSSFLCLLAGSLYNDPDRNPGSSVECTSSPAAGGTKKVAFTMECTTDENSALHKRSKDETATINATGNPLAEPGNCVLRTPSQNAALQHEGAPLGVRSPAAGEQHPQPPEGSAASSTQAAEKAADGPGTTQTPSTPQFRSGTPKSAPSAAAPAATAVEGATTTTTTSGPSAGSHAKSNADSSDTLTTAWVRAPLMLLLTAALACAAG</sequence>
<evidence type="ECO:0000313" key="3">
    <source>
        <dbReference type="EMBL" id="RNE99177.1"/>
    </source>
</evidence>
<dbReference type="Proteomes" id="UP000284403">
    <property type="component" value="Unassembled WGS sequence"/>
</dbReference>
<dbReference type="GeneID" id="40322684"/>
<feature type="region of interest" description="Disordered" evidence="1">
    <location>
        <begin position="171"/>
        <end position="258"/>
    </location>
</feature>
<evidence type="ECO:0000256" key="1">
    <source>
        <dbReference type="SAM" id="MobiDB-lite"/>
    </source>
</evidence>
<gene>
    <name evidence="3" type="ORF">Tco025E_09073</name>
</gene>
<evidence type="ECO:0000256" key="2">
    <source>
        <dbReference type="SAM" id="SignalP"/>
    </source>
</evidence>
<protein>
    <submittedName>
        <fullName evidence="3">Mucin-like glycoprotein</fullName>
    </submittedName>
</protein>
<keyword evidence="2" id="KW-0732">Signal</keyword>
<feature type="chain" id="PRO_5019121908" evidence="2">
    <location>
        <begin position="24"/>
        <end position="283"/>
    </location>
</feature>
<reference evidence="3 4" key="1">
    <citation type="journal article" date="2018" name="BMC Genomics">
        <title>Genomic comparison of Trypanosoma conorhini and Trypanosoma rangeli to Trypanosoma cruzi strains of high and low virulence.</title>
        <authorList>
            <person name="Bradwell K.R."/>
            <person name="Koparde V.N."/>
            <person name="Matveyev A.V."/>
            <person name="Serrano M.G."/>
            <person name="Alves J.M."/>
            <person name="Parikh H."/>
            <person name="Huang B."/>
            <person name="Lee V."/>
            <person name="Espinosa-Alvarez O."/>
            <person name="Ortiz P.A."/>
            <person name="Costa-Martins A.G."/>
            <person name="Teixeira M.M."/>
            <person name="Buck G.A."/>
        </authorList>
    </citation>
    <scope>NUCLEOTIDE SEQUENCE [LARGE SCALE GENOMIC DNA]</scope>
    <source>
        <strain evidence="3 4">025E</strain>
    </source>
</reference>
<comment type="caution">
    <text evidence="3">The sequence shown here is derived from an EMBL/GenBank/DDBJ whole genome shotgun (WGS) entry which is preliminary data.</text>
</comment>
<feature type="compositionally biased region" description="Low complexity" evidence="1">
    <location>
        <begin position="188"/>
        <end position="251"/>
    </location>
</feature>
<proteinExistence type="predicted"/>
<dbReference type="PROSITE" id="PS51257">
    <property type="entry name" value="PROKAR_LIPOPROTEIN"/>
    <property type="match status" value="1"/>
</dbReference>
<dbReference type="AlphaFoldDB" id="A0A422N139"/>
<organism evidence="3 4">
    <name type="scientific">Trypanosoma conorhini</name>
    <dbReference type="NCBI Taxonomy" id="83891"/>
    <lineage>
        <taxon>Eukaryota</taxon>
        <taxon>Discoba</taxon>
        <taxon>Euglenozoa</taxon>
        <taxon>Kinetoplastea</taxon>
        <taxon>Metakinetoplastina</taxon>
        <taxon>Trypanosomatida</taxon>
        <taxon>Trypanosomatidae</taxon>
        <taxon>Trypanosoma</taxon>
    </lineage>
</organism>
<dbReference type="RefSeq" id="XP_029223981.1">
    <property type="nucleotide sequence ID" value="XM_029375899.1"/>
</dbReference>
<dbReference type="EMBL" id="MKKU01000975">
    <property type="protein sequence ID" value="RNE99177.1"/>
    <property type="molecule type" value="Genomic_DNA"/>
</dbReference>
<feature type="region of interest" description="Disordered" evidence="1">
    <location>
        <begin position="124"/>
        <end position="154"/>
    </location>
</feature>
<evidence type="ECO:0000313" key="4">
    <source>
        <dbReference type="Proteomes" id="UP000284403"/>
    </source>
</evidence>
<accession>A0A422N139</accession>
<name>A0A422N139_9TRYP</name>
<keyword evidence="4" id="KW-1185">Reference proteome</keyword>
<feature type="signal peptide" evidence="2">
    <location>
        <begin position="1"/>
        <end position="23"/>
    </location>
</feature>